<keyword evidence="3" id="KW-1185">Reference proteome</keyword>
<proteinExistence type="predicted"/>
<name>A0A319BEB1_ASPVC</name>
<dbReference type="Proteomes" id="UP000248405">
    <property type="component" value="Unassembled WGS sequence"/>
</dbReference>
<dbReference type="OrthoDB" id="4497323at2759"/>
<organism evidence="2 3">
    <name type="scientific">Aspergillus vadensis (strain CBS 113365 / IMI 142717 / IBT 24658)</name>
    <dbReference type="NCBI Taxonomy" id="1448311"/>
    <lineage>
        <taxon>Eukaryota</taxon>
        <taxon>Fungi</taxon>
        <taxon>Dikarya</taxon>
        <taxon>Ascomycota</taxon>
        <taxon>Pezizomycotina</taxon>
        <taxon>Eurotiomycetes</taxon>
        <taxon>Eurotiomycetidae</taxon>
        <taxon>Eurotiales</taxon>
        <taxon>Aspergillaceae</taxon>
        <taxon>Aspergillus</taxon>
        <taxon>Aspergillus subgen. Circumdati</taxon>
    </lineage>
</organism>
<accession>A0A319BEB1</accession>
<dbReference type="GeneID" id="37214041"/>
<protein>
    <submittedName>
        <fullName evidence="2">Uncharacterized protein</fullName>
    </submittedName>
</protein>
<evidence type="ECO:0000313" key="3">
    <source>
        <dbReference type="Proteomes" id="UP000248405"/>
    </source>
</evidence>
<dbReference type="EMBL" id="KZ821619">
    <property type="protein sequence ID" value="PYH70997.1"/>
    <property type="molecule type" value="Genomic_DNA"/>
</dbReference>
<feature type="region of interest" description="Disordered" evidence="1">
    <location>
        <begin position="89"/>
        <end position="127"/>
    </location>
</feature>
<dbReference type="AlphaFoldDB" id="A0A319BEB1"/>
<gene>
    <name evidence="2" type="ORF">BO88DRAFT_433826</name>
</gene>
<dbReference type="RefSeq" id="XP_025564791.1">
    <property type="nucleotide sequence ID" value="XM_025709449.1"/>
</dbReference>
<sequence>MEKHPETVAETDRDDEHMELEGEIEIHEPGENVTEIMFCGYAFHIKHGVPREHREELWELWATENITYEDIPEHLKVYEFTPEEYDGLEREEKDFRRGGFVATGHKNEDKDEDKDEDMEEGSLPGKP</sequence>
<reference evidence="2" key="1">
    <citation type="submission" date="2016-12" db="EMBL/GenBank/DDBJ databases">
        <title>The genomes of Aspergillus section Nigri reveals drivers in fungal speciation.</title>
        <authorList>
            <consortium name="DOE Joint Genome Institute"/>
            <person name="Vesth T.C."/>
            <person name="Nybo J."/>
            <person name="Theobald S."/>
            <person name="Brandl J."/>
            <person name="Frisvad J.C."/>
            <person name="Nielsen K.F."/>
            <person name="Lyhne E.K."/>
            <person name="Kogle M.E."/>
            <person name="Kuo A."/>
            <person name="Riley R."/>
            <person name="Clum A."/>
            <person name="Nolan M."/>
            <person name="Lipzen A."/>
            <person name="Salamov A."/>
            <person name="Henrissat B."/>
            <person name="Wiebenga A."/>
            <person name="De Vries R.P."/>
            <person name="Grigoriev I.V."/>
            <person name="Mortensen U.H."/>
            <person name="Andersen M.R."/>
            <person name="Baker S.E."/>
        </authorList>
    </citation>
    <scope>NUCLEOTIDE SEQUENCE [LARGE SCALE GENOMIC DNA]</scope>
    <source>
        <strain evidence="2">CBS 113365</strain>
    </source>
</reference>
<evidence type="ECO:0000313" key="2">
    <source>
        <dbReference type="EMBL" id="PYH70997.1"/>
    </source>
</evidence>
<feature type="compositionally biased region" description="Acidic residues" evidence="1">
    <location>
        <begin position="110"/>
        <end position="120"/>
    </location>
</feature>
<evidence type="ECO:0000256" key="1">
    <source>
        <dbReference type="SAM" id="MobiDB-lite"/>
    </source>
</evidence>